<reference evidence="1 2" key="1">
    <citation type="journal article" date="2021" name="Commun. Biol.">
        <title>The genome of Shorea leprosula (Dipterocarpaceae) highlights the ecological relevance of drought in aseasonal tropical rainforests.</title>
        <authorList>
            <person name="Ng K.K.S."/>
            <person name="Kobayashi M.J."/>
            <person name="Fawcett J.A."/>
            <person name="Hatakeyama M."/>
            <person name="Paape T."/>
            <person name="Ng C.H."/>
            <person name="Ang C.C."/>
            <person name="Tnah L.H."/>
            <person name="Lee C.T."/>
            <person name="Nishiyama T."/>
            <person name="Sese J."/>
            <person name="O'Brien M.J."/>
            <person name="Copetti D."/>
            <person name="Mohd Noor M.I."/>
            <person name="Ong R.C."/>
            <person name="Putra M."/>
            <person name="Sireger I.Z."/>
            <person name="Indrioko S."/>
            <person name="Kosugi Y."/>
            <person name="Izuno A."/>
            <person name="Isagi Y."/>
            <person name="Lee S.L."/>
            <person name="Shimizu K.K."/>
        </authorList>
    </citation>
    <scope>NUCLEOTIDE SEQUENCE [LARGE SCALE GENOMIC DNA]</scope>
    <source>
        <strain evidence="1">214</strain>
    </source>
</reference>
<evidence type="ECO:0000313" key="2">
    <source>
        <dbReference type="Proteomes" id="UP001054252"/>
    </source>
</evidence>
<comment type="caution">
    <text evidence="1">The sequence shown here is derived from an EMBL/GenBank/DDBJ whole genome shotgun (WGS) entry which is preliminary data.</text>
</comment>
<proteinExistence type="predicted"/>
<dbReference type="EMBL" id="BPVZ01000003">
    <property type="protein sequence ID" value="GKU88736.1"/>
    <property type="molecule type" value="Genomic_DNA"/>
</dbReference>
<evidence type="ECO:0000313" key="1">
    <source>
        <dbReference type="EMBL" id="GKU88736.1"/>
    </source>
</evidence>
<protein>
    <submittedName>
        <fullName evidence="1">Uncharacterized protein</fullName>
    </submittedName>
</protein>
<accession>A0AAV5HN74</accession>
<dbReference type="Proteomes" id="UP001054252">
    <property type="component" value="Unassembled WGS sequence"/>
</dbReference>
<name>A0AAV5HN74_9ROSI</name>
<keyword evidence="2" id="KW-1185">Reference proteome</keyword>
<organism evidence="1 2">
    <name type="scientific">Rubroshorea leprosula</name>
    <dbReference type="NCBI Taxonomy" id="152421"/>
    <lineage>
        <taxon>Eukaryota</taxon>
        <taxon>Viridiplantae</taxon>
        <taxon>Streptophyta</taxon>
        <taxon>Embryophyta</taxon>
        <taxon>Tracheophyta</taxon>
        <taxon>Spermatophyta</taxon>
        <taxon>Magnoliopsida</taxon>
        <taxon>eudicotyledons</taxon>
        <taxon>Gunneridae</taxon>
        <taxon>Pentapetalae</taxon>
        <taxon>rosids</taxon>
        <taxon>malvids</taxon>
        <taxon>Malvales</taxon>
        <taxon>Dipterocarpaceae</taxon>
        <taxon>Rubroshorea</taxon>
    </lineage>
</organism>
<dbReference type="AlphaFoldDB" id="A0AAV5HN74"/>
<gene>
    <name evidence="1" type="ORF">SLEP1_g2965</name>
</gene>
<sequence>MTGKNEGSDELEDFVVSDCGMISSEFCAFVRSSHKCTASTMSLDFGFGA</sequence>